<evidence type="ECO:0000256" key="1">
    <source>
        <dbReference type="ARBA" id="ARBA00022670"/>
    </source>
</evidence>
<dbReference type="GO" id="GO:0046872">
    <property type="term" value="F:metal ion binding"/>
    <property type="evidence" value="ECO:0007669"/>
    <property type="project" value="UniProtKB-KW"/>
</dbReference>
<comment type="caution">
    <text evidence="5">The sequence shown here is derived from an EMBL/GenBank/DDBJ whole genome shotgun (WGS) entry which is preliminary data.</text>
</comment>
<organism evidence="5 6">
    <name type="scientific">Candidatus Roizmanbacteria bacterium RIFCSPHIGHO2_02_FULL_43_11</name>
    <dbReference type="NCBI Taxonomy" id="1802043"/>
    <lineage>
        <taxon>Bacteria</taxon>
        <taxon>Candidatus Roizmaniibacteriota</taxon>
    </lineage>
</organism>
<feature type="domain" description="Peptidase M20 dimerisation" evidence="4">
    <location>
        <begin position="187"/>
        <end position="344"/>
    </location>
</feature>
<reference evidence="5 6" key="1">
    <citation type="journal article" date="2016" name="Nat. Commun.">
        <title>Thousands of microbial genomes shed light on interconnected biogeochemical processes in an aquifer system.</title>
        <authorList>
            <person name="Anantharaman K."/>
            <person name="Brown C.T."/>
            <person name="Hug L.A."/>
            <person name="Sharon I."/>
            <person name="Castelle C.J."/>
            <person name="Probst A.J."/>
            <person name="Thomas B.C."/>
            <person name="Singh A."/>
            <person name="Wilkins M.J."/>
            <person name="Karaoz U."/>
            <person name="Brodie E.L."/>
            <person name="Williams K.H."/>
            <person name="Hubbard S.S."/>
            <person name="Banfield J.F."/>
        </authorList>
    </citation>
    <scope>NUCLEOTIDE SEQUENCE [LARGE SCALE GENOMIC DNA]</scope>
</reference>
<protein>
    <recommendedName>
        <fullName evidence="4">Peptidase M20 dimerisation domain-containing protein</fullName>
    </recommendedName>
</protein>
<keyword evidence="2" id="KW-0479">Metal-binding</keyword>
<evidence type="ECO:0000313" key="6">
    <source>
        <dbReference type="Proteomes" id="UP000178098"/>
    </source>
</evidence>
<proteinExistence type="predicted"/>
<gene>
    <name evidence="5" type="ORF">A3D08_03015</name>
</gene>
<dbReference type="Gene3D" id="3.30.70.360">
    <property type="match status" value="1"/>
</dbReference>
<name>A0A1F7HKV4_9BACT</name>
<evidence type="ECO:0000313" key="5">
    <source>
        <dbReference type="EMBL" id="OGK31723.1"/>
    </source>
</evidence>
<dbReference type="Pfam" id="PF01546">
    <property type="entry name" value="Peptidase_M20"/>
    <property type="match status" value="1"/>
</dbReference>
<dbReference type="EMBL" id="MFZT01000009">
    <property type="protein sequence ID" value="OGK31723.1"/>
    <property type="molecule type" value="Genomic_DNA"/>
</dbReference>
<keyword evidence="3" id="KW-0378">Hydrolase</keyword>
<dbReference type="PANTHER" id="PTHR43270">
    <property type="entry name" value="BETA-ALA-HIS DIPEPTIDASE"/>
    <property type="match status" value="1"/>
</dbReference>
<dbReference type="InterPro" id="IPR002933">
    <property type="entry name" value="Peptidase_M20"/>
</dbReference>
<dbReference type="Gene3D" id="3.40.630.10">
    <property type="entry name" value="Zn peptidases"/>
    <property type="match status" value="1"/>
</dbReference>
<dbReference type="AlphaFoldDB" id="A0A1F7HKV4"/>
<dbReference type="InterPro" id="IPR051458">
    <property type="entry name" value="Cyt/Met_Dipeptidase"/>
</dbReference>
<dbReference type="SUPFAM" id="SSF53187">
    <property type="entry name" value="Zn-dependent exopeptidases"/>
    <property type="match status" value="1"/>
</dbReference>
<evidence type="ECO:0000256" key="2">
    <source>
        <dbReference type="ARBA" id="ARBA00022723"/>
    </source>
</evidence>
<dbReference type="Pfam" id="PF07687">
    <property type="entry name" value="M20_dimer"/>
    <property type="match status" value="1"/>
</dbReference>
<sequence length="445" mass="49136">MTQTLYNAYLKLLRECIMLKSISTDPEFTAEMQKTADWFHHQFINNGFTSELVEGFGNPIVLASFIVNKQAPTILVYGHYDVQPAAKDDGWSIDPFHLTEHNGRLVGRGIVDNKGQVLIHTATIFHLIQTKSLTSNVIFMIEGNEETGSPLLESFVRAHASKLTSDYILISDGETIADYPVIEAGFRGVVNATITLRTLKTDVHSGLMGGVAPSAAHEGARLIATFHDAQNRVCVLGFYDHVVEPTVPQLKNNSAIPFSLDDYEKITGSKHVFSESKYDIYTQTGLRPALEVTGLFAGYTGVGYRNSIPGTCLIKLNARLVDGQKPEDLQKALERHVKKHLPSYVSYTIEFSESAPAVTIDTFDPIFGTISTILSTVSGKKVLYKYVGGSIPIVATFKEVLRKPVLSVPLANDDCNMHGADENFQTDYIKRGLDFSKHLFSTQIL</sequence>
<keyword evidence="1" id="KW-0645">Protease</keyword>
<evidence type="ECO:0000256" key="3">
    <source>
        <dbReference type="ARBA" id="ARBA00022801"/>
    </source>
</evidence>
<evidence type="ECO:0000259" key="4">
    <source>
        <dbReference type="Pfam" id="PF07687"/>
    </source>
</evidence>
<dbReference type="GO" id="GO:0006508">
    <property type="term" value="P:proteolysis"/>
    <property type="evidence" value="ECO:0007669"/>
    <property type="project" value="UniProtKB-KW"/>
</dbReference>
<dbReference type="InterPro" id="IPR011650">
    <property type="entry name" value="Peptidase_M20_dimer"/>
</dbReference>
<dbReference type="PANTHER" id="PTHR43270:SF12">
    <property type="entry name" value="SUCCINYL-DIAMINOPIMELATE DESUCCINYLASE"/>
    <property type="match status" value="1"/>
</dbReference>
<dbReference type="GO" id="GO:0008233">
    <property type="term" value="F:peptidase activity"/>
    <property type="evidence" value="ECO:0007669"/>
    <property type="project" value="UniProtKB-KW"/>
</dbReference>
<dbReference type="Proteomes" id="UP000178098">
    <property type="component" value="Unassembled WGS sequence"/>
</dbReference>
<accession>A0A1F7HKV4</accession>